<evidence type="ECO:0000313" key="3">
    <source>
        <dbReference type="Proteomes" id="UP000219621"/>
    </source>
</evidence>
<organism evidence="2 3">
    <name type="scientific">Caenispirillum bisanense</name>
    <dbReference type="NCBI Taxonomy" id="414052"/>
    <lineage>
        <taxon>Bacteria</taxon>
        <taxon>Pseudomonadati</taxon>
        <taxon>Pseudomonadota</taxon>
        <taxon>Alphaproteobacteria</taxon>
        <taxon>Rhodospirillales</taxon>
        <taxon>Novispirillaceae</taxon>
        <taxon>Caenispirillum</taxon>
    </lineage>
</organism>
<dbReference type="AlphaFoldDB" id="A0A286GVY5"/>
<sequence>MSYLRHIAACNTFDPAGYRPFLVDGTAVGWVRPATARLLARFPATFRLEDQAVCLHPGLTSPTARSAAVADVLAELAADGSIEPLRDELYAAKTTWHGPELFRLDRTAAPLFGLRAWGVHATGWLRRPDGGYRLWIGHRAPNKRVAPNKLDSLIGGGQPAGLTFRDNLLKEAAEETSMDAALARTAVSCGTITYAMESETGLKADTLVLFDIAVPEDFTPRSTDGEHQAFHLMDAEEVLARLRDGDDFKFNIPLVLLDFCIRHGILGPDDTPEYEALVTGLHREHPAAGR</sequence>
<dbReference type="PROSITE" id="PS51462">
    <property type="entry name" value="NUDIX"/>
    <property type="match status" value="1"/>
</dbReference>
<proteinExistence type="predicted"/>
<dbReference type="InterPro" id="IPR015797">
    <property type="entry name" value="NUDIX_hydrolase-like_dom_sf"/>
</dbReference>
<keyword evidence="3" id="KW-1185">Reference proteome</keyword>
<dbReference type="Gene3D" id="3.90.79.10">
    <property type="entry name" value="Nucleoside Triphosphate Pyrophosphohydrolase"/>
    <property type="match status" value="1"/>
</dbReference>
<dbReference type="InterPro" id="IPR031804">
    <property type="entry name" value="DUF4743"/>
</dbReference>
<dbReference type="FunFam" id="3.90.79.10:FF:000019">
    <property type="entry name" value="Thiamin pyrophosphokinase, putative"/>
    <property type="match status" value="1"/>
</dbReference>
<dbReference type="OrthoDB" id="8438812at2"/>
<dbReference type="CDD" id="cd03676">
    <property type="entry name" value="NUDIX_Tnr3_like"/>
    <property type="match status" value="1"/>
</dbReference>
<dbReference type="InterPro" id="IPR000086">
    <property type="entry name" value="NUDIX_hydrolase_dom"/>
</dbReference>
<protein>
    <recommendedName>
        <fullName evidence="1">Nudix hydrolase domain-containing protein</fullName>
    </recommendedName>
</protein>
<dbReference type="RefSeq" id="WP_097280793.1">
    <property type="nucleotide sequence ID" value="NZ_OCNJ01000009.1"/>
</dbReference>
<dbReference type="Pfam" id="PF15916">
    <property type="entry name" value="DUF4743"/>
    <property type="match status" value="1"/>
</dbReference>
<dbReference type="EMBL" id="OCNJ01000009">
    <property type="protein sequence ID" value="SOD99698.1"/>
    <property type="molecule type" value="Genomic_DNA"/>
</dbReference>
<dbReference type="Proteomes" id="UP000219621">
    <property type="component" value="Unassembled WGS sequence"/>
</dbReference>
<reference evidence="2 3" key="1">
    <citation type="submission" date="2017-09" db="EMBL/GenBank/DDBJ databases">
        <authorList>
            <person name="Ehlers B."/>
            <person name="Leendertz F.H."/>
        </authorList>
    </citation>
    <scope>NUCLEOTIDE SEQUENCE [LARGE SCALE GENOMIC DNA]</scope>
    <source>
        <strain evidence="2 3">USBA 140</strain>
    </source>
</reference>
<accession>A0A286GVY5</accession>
<evidence type="ECO:0000259" key="1">
    <source>
        <dbReference type="PROSITE" id="PS51462"/>
    </source>
</evidence>
<name>A0A286GVY5_9PROT</name>
<dbReference type="SUPFAM" id="SSF55811">
    <property type="entry name" value="Nudix"/>
    <property type="match status" value="1"/>
</dbReference>
<evidence type="ECO:0000313" key="2">
    <source>
        <dbReference type="EMBL" id="SOD99698.1"/>
    </source>
</evidence>
<gene>
    <name evidence="2" type="ORF">SAMN05421508_109133</name>
</gene>
<dbReference type="GO" id="GO:0016462">
    <property type="term" value="F:pyrophosphatase activity"/>
    <property type="evidence" value="ECO:0007669"/>
    <property type="project" value="UniProtKB-ARBA"/>
</dbReference>
<feature type="domain" description="Nudix hydrolase" evidence="1">
    <location>
        <begin position="116"/>
        <end position="258"/>
    </location>
</feature>